<organism evidence="1 2">
    <name type="scientific">Dysgonomonas mossii DSM 22836</name>
    <dbReference type="NCBI Taxonomy" id="742767"/>
    <lineage>
        <taxon>Bacteria</taxon>
        <taxon>Pseudomonadati</taxon>
        <taxon>Bacteroidota</taxon>
        <taxon>Bacteroidia</taxon>
        <taxon>Bacteroidales</taxon>
        <taxon>Dysgonomonadaceae</taxon>
        <taxon>Dysgonomonas</taxon>
    </lineage>
</organism>
<name>F8X4X7_9BACT</name>
<accession>F8X4X7</accession>
<evidence type="ECO:0000313" key="1">
    <source>
        <dbReference type="EMBL" id="EGK04816.1"/>
    </source>
</evidence>
<dbReference type="AlphaFoldDB" id="F8X4X7"/>
<comment type="caution">
    <text evidence="1">The sequence shown here is derived from an EMBL/GenBank/DDBJ whole genome shotgun (WGS) entry which is preliminary data.</text>
</comment>
<dbReference type="HOGENOM" id="CLU_3308673_0_0_10"/>
<sequence length="39" mass="4616">MNTILLFDGLILDDDYVNFLILTQTKQNYIHQKKSKSFP</sequence>
<reference evidence="1 2" key="1">
    <citation type="submission" date="2011-04" db="EMBL/GenBank/DDBJ databases">
        <title>The Genome Sequence of Dysgonomonas mossii DSM 22836.</title>
        <authorList>
            <consortium name="The Broad Institute Genome Sequencing Platform"/>
            <person name="Earl A."/>
            <person name="Ward D."/>
            <person name="Feldgarden M."/>
            <person name="Gevers D."/>
            <person name="Pudlo N."/>
            <person name="Martens E."/>
            <person name="Allen-Vercoe E."/>
            <person name="Young S.K."/>
            <person name="Zeng Q."/>
            <person name="Gargeya S."/>
            <person name="Fitzgerald M."/>
            <person name="Haas B."/>
            <person name="Abouelleil A."/>
            <person name="Alvarado L."/>
            <person name="Arachchi H.M."/>
            <person name="Berlin A."/>
            <person name="Brown A."/>
            <person name="Chapman S.B."/>
            <person name="Chen Z."/>
            <person name="Dunbar C."/>
            <person name="Freedman E."/>
            <person name="Gearin G."/>
            <person name="Gellesch M."/>
            <person name="Goldberg J."/>
            <person name="Griggs A."/>
            <person name="Gujja S."/>
            <person name="Heiman D."/>
            <person name="Howarth C."/>
            <person name="Larson L."/>
            <person name="Lui A."/>
            <person name="MacDonald P.J.P."/>
            <person name="Mehta T."/>
            <person name="Montmayeur A."/>
            <person name="Murphy C."/>
            <person name="Neiman D."/>
            <person name="Pearson M."/>
            <person name="Priest M."/>
            <person name="Roberts A."/>
            <person name="Saif S."/>
            <person name="Shea T."/>
            <person name="Shenoy N."/>
            <person name="Sisk P."/>
            <person name="Stolte C."/>
            <person name="Sykes S."/>
            <person name="Yandava C."/>
            <person name="Wortman J."/>
            <person name="Nusbaum C."/>
            <person name="Birren B."/>
        </authorList>
    </citation>
    <scope>NUCLEOTIDE SEQUENCE [LARGE SCALE GENOMIC DNA]</scope>
    <source>
        <strain evidence="1 2">DSM 22836</strain>
    </source>
</reference>
<proteinExistence type="predicted"/>
<dbReference type="EMBL" id="ADLW01000020">
    <property type="protein sequence ID" value="EGK04816.1"/>
    <property type="molecule type" value="Genomic_DNA"/>
</dbReference>
<gene>
    <name evidence="1" type="ORF">HMPREF9456_03286</name>
</gene>
<evidence type="ECO:0000313" key="2">
    <source>
        <dbReference type="Proteomes" id="UP000006420"/>
    </source>
</evidence>
<dbReference type="Proteomes" id="UP000006420">
    <property type="component" value="Unassembled WGS sequence"/>
</dbReference>
<keyword evidence="2" id="KW-1185">Reference proteome</keyword>
<protein>
    <submittedName>
        <fullName evidence="1">Uncharacterized protein</fullName>
    </submittedName>
</protein>